<feature type="transmembrane region" description="Helical" evidence="1">
    <location>
        <begin position="149"/>
        <end position="169"/>
    </location>
</feature>
<evidence type="ECO:0000313" key="2">
    <source>
        <dbReference type="EMBL" id="MFD3001268.1"/>
    </source>
</evidence>
<feature type="transmembrane region" description="Helical" evidence="1">
    <location>
        <begin position="275"/>
        <end position="293"/>
    </location>
</feature>
<feature type="transmembrane region" description="Helical" evidence="1">
    <location>
        <begin position="125"/>
        <end position="143"/>
    </location>
</feature>
<sequence length="329" mass="37918">MSRNAQRNVDLVLIFVGLLVLALVAYVGYRLHTSERRLIPISVLALIAGVIFESRRLSDKWAPVLLTALGAFVFSFLAFLPGKGELVYNFENHIETFPYWFIITFAFISVAFHGYKTIPKLTEGITLLQSLAIFYWVIDYGFIEINNLFLKSLMVIGLIFSLYSVFHAFTHANLSRTNRLVLSVWSSLIMMLFSIDNIYRVFQNEQIENSGNITNGFYTGLQFFLLGVSCIYIIQNLLMVAGFLPGKGTFFNTQYFRDLQNLKSDHIKRYSDRQVSILHSFFCVLFAGTIFGLNYHYQILPRHTTIWIAFVTFPIVLFFLNSITRRANY</sequence>
<proteinExistence type="predicted"/>
<evidence type="ECO:0000313" key="3">
    <source>
        <dbReference type="Proteomes" id="UP001597641"/>
    </source>
</evidence>
<feature type="transmembrane region" description="Helical" evidence="1">
    <location>
        <begin position="99"/>
        <end position="118"/>
    </location>
</feature>
<dbReference type="Proteomes" id="UP001597641">
    <property type="component" value="Unassembled WGS sequence"/>
</dbReference>
<protein>
    <recommendedName>
        <fullName evidence="4">DUF1275 domain-containing protein</fullName>
    </recommendedName>
</protein>
<feature type="transmembrane region" description="Helical" evidence="1">
    <location>
        <begin position="222"/>
        <end position="244"/>
    </location>
</feature>
<organism evidence="2 3">
    <name type="scientific">Pontibacter toksunensis</name>
    <dbReference type="NCBI Taxonomy" id="1332631"/>
    <lineage>
        <taxon>Bacteria</taxon>
        <taxon>Pseudomonadati</taxon>
        <taxon>Bacteroidota</taxon>
        <taxon>Cytophagia</taxon>
        <taxon>Cytophagales</taxon>
        <taxon>Hymenobacteraceae</taxon>
        <taxon>Pontibacter</taxon>
    </lineage>
</organism>
<keyword evidence="3" id="KW-1185">Reference proteome</keyword>
<feature type="transmembrane region" description="Helical" evidence="1">
    <location>
        <begin position="61"/>
        <end position="79"/>
    </location>
</feature>
<feature type="transmembrane region" description="Helical" evidence="1">
    <location>
        <begin position="37"/>
        <end position="54"/>
    </location>
</feature>
<keyword evidence="1" id="KW-0812">Transmembrane</keyword>
<feature type="transmembrane region" description="Helical" evidence="1">
    <location>
        <begin position="305"/>
        <end position="323"/>
    </location>
</feature>
<evidence type="ECO:0008006" key="4">
    <source>
        <dbReference type="Google" id="ProtNLM"/>
    </source>
</evidence>
<gene>
    <name evidence="2" type="ORF">ACFS7Z_12910</name>
</gene>
<dbReference type="RefSeq" id="WP_377485153.1">
    <property type="nucleotide sequence ID" value="NZ_JBHUOX010000009.1"/>
</dbReference>
<feature type="transmembrane region" description="Helical" evidence="1">
    <location>
        <begin position="12"/>
        <end position="31"/>
    </location>
</feature>
<comment type="caution">
    <text evidence="2">The sequence shown here is derived from an EMBL/GenBank/DDBJ whole genome shotgun (WGS) entry which is preliminary data.</text>
</comment>
<name>A0ABW6BTY7_9BACT</name>
<evidence type="ECO:0000256" key="1">
    <source>
        <dbReference type="SAM" id="Phobius"/>
    </source>
</evidence>
<accession>A0ABW6BTY7</accession>
<keyword evidence="1" id="KW-1133">Transmembrane helix</keyword>
<dbReference type="EMBL" id="JBHUOX010000009">
    <property type="protein sequence ID" value="MFD3001268.1"/>
    <property type="molecule type" value="Genomic_DNA"/>
</dbReference>
<reference evidence="3" key="1">
    <citation type="journal article" date="2019" name="Int. J. Syst. Evol. Microbiol.">
        <title>The Global Catalogue of Microorganisms (GCM) 10K type strain sequencing project: providing services to taxonomists for standard genome sequencing and annotation.</title>
        <authorList>
            <consortium name="The Broad Institute Genomics Platform"/>
            <consortium name="The Broad Institute Genome Sequencing Center for Infectious Disease"/>
            <person name="Wu L."/>
            <person name="Ma J."/>
        </authorList>
    </citation>
    <scope>NUCLEOTIDE SEQUENCE [LARGE SCALE GENOMIC DNA]</scope>
    <source>
        <strain evidence="3">KCTC 23984</strain>
    </source>
</reference>
<feature type="transmembrane region" description="Helical" evidence="1">
    <location>
        <begin position="181"/>
        <end position="202"/>
    </location>
</feature>
<keyword evidence="1" id="KW-0472">Membrane</keyword>